<dbReference type="PATRIC" id="fig|1619042.3.peg.48"/>
<evidence type="ECO:0000256" key="8">
    <source>
        <dbReference type="ARBA" id="ARBA00022842"/>
    </source>
</evidence>
<evidence type="ECO:0000256" key="5">
    <source>
        <dbReference type="ARBA" id="ARBA00022694"/>
    </source>
</evidence>
<dbReference type="EMBL" id="LCMA01000001">
    <property type="protein sequence ID" value="KKU27321.1"/>
    <property type="molecule type" value="Genomic_DNA"/>
</dbReference>
<organism evidence="14 15">
    <name type="scientific">Candidatus Magasanikbacteria bacterium GW2011_GWA2_46_17</name>
    <dbReference type="NCBI Taxonomy" id="1619042"/>
    <lineage>
        <taxon>Bacteria</taxon>
        <taxon>Candidatus Magasanikiibacteriota</taxon>
    </lineage>
</organism>
<dbReference type="InterPro" id="IPR018022">
    <property type="entry name" value="IPT"/>
</dbReference>
<dbReference type="PANTHER" id="PTHR11088">
    <property type="entry name" value="TRNA DIMETHYLALLYLTRANSFERASE"/>
    <property type="match status" value="1"/>
</dbReference>
<dbReference type="GO" id="GO:0005524">
    <property type="term" value="F:ATP binding"/>
    <property type="evidence" value="ECO:0007669"/>
    <property type="project" value="UniProtKB-UniRule"/>
</dbReference>
<feature type="region of interest" description="Interaction with substrate tRNA" evidence="10">
    <location>
        <begin position="53"/>
        <end position="56"/>
    </location>
</feature>
<proteinExistence type="inferred from homology"/>
<dbReference type="EC" id="2.5.1.75" evidence="10"/>
<dbReference type="InterPro" id="IPR027417">
    <property type="entry name" value="P-loop_NTPase"/>
</dbReference>
<evidence type="ECO:0000313" key="14">
    <source>
        <dbReference type="EMBL" id="KKU27321.1"/>
    </source>
</evidence>
<feature type="binding site" evidence="10">
    <location>
        <begin position="30"/>
        <end position="35"/>
    </location>
    <ligand>
        <name>substrate</name>
    </ligand>
</feature>
<feature type="site" description="Interaction with substrate tRNA" evidence="10">
    <location>
        <position position="131"/>
    </location>
</feature>
<comment type="subunit">
    <text evidence="10">Monomer.</text>
</comment>
<comment type="catalytic activity">
    <reaction evidence="9 10 11">
        <text>adenosine(37) in tRNA + dimethylallyl diphosphate = N(6)-dimethylallyladenosine(37) in tRNA + diphosphate</text>
        <dbReference type="Rhea" id="RHEA:26482"/>
        <dbReference type="Rhea" id="RHEA-COMP:10162"/>
        <dbReference type="Rhea" id="RHEA-COMP:10375"/>
        <dbReference type="ChEBI" id="CHEBI:33019"/>
        <dbReference type="ChEBI" id="CHEBI:57623"/>
        <dbReference type="ChEBI" id="CHEBI:74411"/>
        <dbReference type="ChEBI" id="CHEBI:74415"/>
        <dbReference type="EC" id="2.5.1.75"/>
    </reaction>
</comment>
<comment type="caution">
    <text evidence="10">Lacks conserved residue(s) required for the propagation of feature annotation.</text>
</comment>
<keyword evidence="7 10" id="KW-0067">ATP-binding</keyword>
<dbReference type="Proteomes" id="UP000034175">
    <property type="component" value="Unassembled WGS sequence"/>
</dbReference>
<gene>
    <name evidence="10" type="primary">miaA</name>
    <name evidence="14" type="ORF">UX39_C0001G0041</name>
</gene>
<keyword evidence="4 10" id="KW-0808">Transferase</keyword>
<evidence type="ECO:0000256" key="10">
    <source>
        <dbReference type="HAMAP-Rule" id="MF_00185"/>
    </source>
</evidence>
<keyword evidence="6 10" id="KW-0547">Nucleotide-binding</keyword>
<feature type="site" description="Interaction with substrate tRNA" evidence="10">
    <location>
        <position position="154"/>
    </location>
</feature>
<sequence>MIWFIIALLGWLGQIMNKTLSKIIVILGPTASGKTDLGVVLAKKFGGEVVSADSRQIYRKMDIATAKPLLDPSFIRRENEAVYLVDGVPHYMLDIVDPGEGFSLAEYKRRAIECIYDILERGKLPIIVGGTGLYIWAIVDNLDIPQVAPNKKMRKGFEEKNLDELVELLKKLDPEGAKGVDLQNPRRVIRALEVVVTTGESFVKQRKKAEPLFDALQIGIKLLKEEIFRRIDARCDEQIKKGLIAETEALVKQSYGWNLPSMSGIGYKEIGMYLRGELTLTEAIELFKRNTRNYAKRQMTWFKRDERIRWIEGWDMKKTEKLVSEYLGFKPQILK</sequence>
<evidence type="ECO:0000256" key="9">
    <source>
        <dbReference type="ARBA" id="ARBA00049563"/>
    </source>
</evidence>
<evidence type="ECO:0000313" key="15">
    <source>
        <dbReference type="Proteomes" id="UP000034175"/>
    </source>
</evidence>
<evidence type="ECO:0000256" key="13">
    <source>
        <dbReference type="RuleBase" id="RU003785"/>
    </source>
</evidence>
<comment type="cofactor">
    <cofactor evidence="1 10">
        <name>Mg(2+)</name>
        <dbReference type="ChEBI" id="CHEBI:18420"/>
    </cofactor>
</comment>
<accession>A0A0G1P3K9</accession>
<evidence type="ECO:0000256" key="3">
    <source>
        <dbReference type="ARBA" id="ARBA00005842"/>
    </source>
</evidence>
<dbReference type="NCBIfam" id="TIGR00174">
    <property type="entry name" value="miaA"/>
    <property type="match status" value="1"/>
</dbReference>
<reference evidence="14 15" key="1">
    <citation type="journal article" date="2015" name="Nature">
        <title>rRNA introns, odd ribosomes, and small enigmatic genomes across a large radiation of phyla.</title>
        <authorList>
            <person name="Brown C.T."/>
            <person name="Hug L.A."/>
            <person name="Thomas B.C."/>
            <person name="Sharon I."/>
            <person name="Castelle C.J."/>
            <person name="Singh A."/>
            <person name="Wilkins M.J."/>
            <person name="Williams K.H."/>
            <person name="Banfield J.F."/>
        </authorList>
    </citation>
    <scope>NUCLEOTIDE SEQUENCE [LARGE SCALE GENOMIC DNA]</scope>
</reference>
<dbReference type="GO" id="GO:0006400">
    <property type="term" value="P:tRNA modification"/>
    <property type="evidence" value="ECO:0007669"/>
    <property type="project" value="TreeGrafter"/>
</dbReference>
<dbReference type="HAMAP" id="MF_00185">
    <property type="entry name" value="IPP_trans"/>
    <property type="match status" value="1"/>
</dbReference>
<keyword evidence="8 10" id="KW-0460">Magnesium</keyword>
<comment type="function">
    <text evidence="2 10 12">Catalyzes the transfer of a dimethylallyl group onto the adenine at position 37 in tRNAs that read codons beginning with uridine, leading to the formation of N6-(dimethylallyl)adenosine (i(6)A).</text>
</comment>
<evidence type="ECO:0000256" key="4">
    <source>
        <dbReference type="ARBA" id="ARBA00022679"/>
    </source>
</evidence>
<dbReference type="InterPro" id="IPR039657">
    <property type="entry name" value="Dimethylallyltransferase"/>
</dbReference>
<comment type="similarity">
    <text evidence="3 10 13">Belongs to the IPP transferase family.</text>
</comment>
<feature type="binding site" evidence="10">
    <location>
        <begin position="28"/>
        <end position="35"/>
    </location>
    <ligand>
        <name>ATP</name>
        <dbReference type="ChEBI" id="CHEBI:30616"/>
    </ligand>
</feature>
<dbReference type="Pfam" id="PF01715">
    <property type="entry name" value="IPPT"/>
    <property type="match status" value="1"/>
</dbReference>
<evidence type="ECO:0000256" key="11">
    <source>
        <dbReference type="RuleBase" id="RU003783"/>
    </source>
</evidence>
<name>A0A0G1P3K9_9BACT</name>
<evidence type="ECO:0000256" key="12">
    <source>
        <dbReference type="RuleBase" id="RU003784"/>
    </source>
</evidence>
<evidence type="ECO:0000256" key="1">
    <source>
        <dbReference type="ARBA" id="ARBA00001946"/>
    </source>
</evidence>
<dbReference type="GO" id="GO:0052381">
    <property type="term" value="F:tRNA dimethylallyltransferase activity"/>
    <property type="evidence" value="ECO:0007669"/>
    <property type="project" value="UniProtKB-UniRule"/>
</dbReference>
<protein>
    <recommendedName>
        <fullName evidence="10">tRNA dimethylallyltransferase</fullName>
        <ecNumber evidence="10">2.5.1.75</ecNumber>
    </recommendedName>
    <alternativeName>
        <fullName evidence="10">Dimethylallyl diphosphate:tRNA dimethylallyltransferase</fullName>
        <shortName evidence="10">DMAPP:tRNA dimethylallyltransferase</shortName>
        <shortName evidence="10">DMATase</shortName>
    </alternativeName>
    <alternativeName>
        <fullName evidence="10">Isopentenyl-diphosphate:tRNA isopentenyltransferase</fullName>
        <shortName evidence="10">IPP transferase</shortName>
        <shortName evidence="10">IPPT</shortName>
        <shortName evidence="10">IPTase</shortName>
    </alternativeName>
</protein>
<comment type="caution">
    <text evidence="14">The sequence shown here is derived from an EMBL/GenBank/DDBJ whole genome shotgun (WGS) entry which is preliminary data.</text>
</comment>
<dbReference type="Gene3D" id="1.10.20.140">
    <property type="match status" value="1"/>
</dbReference>
<evidence type="ECO:0000256" key="7">
    <source>
        <dbReference type="ARBA" id="ARBA00022840"/>
    </source>
</evidence>
<evidence type="ECO:0000256" key="2">
    <source>
        <dbReference type="ARBA" id="ARBA00003213"/>
    </source>
</evidence>
<dbReference type="Gene3D" id="3.40.50.300">
    <property type="entry name" value="P-loop containing nucleotide triphosphate hydrolases"/>
    <property type="match status" value="1"/>
</dbReference>
<dbReference type="PANTHER" id="PTHR11088:SF60">
    <property type="entry name" value="TRNA DIMETHYLALLYLTRANSFERASE"/>
    <property type="match status" value="1"/>
</dbReference>
<keyword evidence="5 10" id="KW-0819">tRNA processing</keyword>
<dbReference type="SUPFAM" id="SSF52540">
    <property type="entry name" value="P-loop containing nucleoside triphosphate hydrolases"/>
    <property type="match status" value="1"/>
</dbReference>
<dbReference type="AlphaFoldDB" id="A0A0G1P3K9"/>
<evidence type="ECO:0000256" key="6">
    <source>
        <dbReference type="ARBA" id="ARBA00022741"/>
    </source>
</evidence>